<evidence type="ECO:0000313" key="3">
    <source>
        <dbReference type="EMBL" id="GAA2153376.1"/>
    </source>
</evidence>
<evidence type="ECO:0000256" key="1">
    <source>
        <dbReference type="SAM" id="SignalP"/>
    </source>
</evidence>
<dbReference type="Gene3D" id="3.40.50.1110">
    <property type="entry name" value="SGNH hydrolase"/>
    <property type="match status" value="1"/>
</dbReference>
<feature type="signal peptide" evidence="1">
    <location>
        <begin position="1"/>
        <end position="23"/>
    </location>
</feature>
<keyword evidence="1" id="KW-0732">Signal</keyword>
<dbReference type="PANTHER" id="PTHR37981">
    <property type="entry name" value="LIPASE 2"/>
    <property type="match status" value="1"/>
</dbReference>
<dbReference type="EMBL" id="BAAANT010000038">
    <property type="protein sequence ID" value="GAA2153376.1"/>
    <property type="molecule type" value="Genomic_DNA"/>
</dbReference>
<dbReference type="InterPro" id="IPR036514">
    <property type="entry name" value="SGNH_hydro_sf"/>
</dbReference>
<proteinExistence type="predicted"/>
<name>A0ABN3A4S8_9ACTN</name>
<dbReference type="CDD" id="cd01823">
    <property type="entry name" value="SEST_like"/>
    <property type="match status" value="1"/>
</dbReference>
<dbReference type="InterPro" id="IPR037460">
    <property type="entry name" value="SEST-like"/>
</dbReference>
<accession>A0ABN3A4S8</accession>
<dbReference type="SUPFAM" id="SSF52266">
    <property type="entry name" value="SGNH hydrolase"/>
    <property type="match status" value="1"/>
</dbReference>
<protein>
    <submittedName>
        <fullName evidence="3">SGNH family lipase</fullName>
    </submittedName>
</protein>
<sequence length="266" mass="27770">MRHQLLAAAAALTVTLSAAPAAATPPPTQYAALGDSYAAGVGAGSYDQASGDCHRSSRSYAALWAAEHHPAAFLAAACSGAALQDVVADQLPRVGADTTLVTLTAGGNDLAFADAVGACLQPFTTDARCDAALDESDRLLREELPGRLDTTYRAVRTAAPNARVVVTGYPHLLETGGLCAVGTEPRRVRFDALTDRLDELIAAQADKQGFRFADPRGPFGGHGVCARDGREWINRIVLTSLWESFHPTADGQSLGYLPVVAAAAEQ</sequence>
<gene>
    <name evidence="3" type="ORF">GCM10009760_51020</name>
</gene>
<evidence type="ECO:0000259" key="2">
    <source>
        <dbReference type="Pfam" id="PF13472"/>
    </source>
</evidence>
<dbReference type="InterPro" id="IPR013830">
    <property type="entry name" value="SGNH_hydro"/>
</dbReference>
<organism evidence="3 4">
    <name type="scientific">Kitasatospora kazusensis</name>
    <dbReference type="NCBI Taxonomy" id="407974"/>
    <lineage>
        <taxon>Bacteria</taxon>
        <taxon>Bacillati</taxon>
        <taxon>Actinomycetota</taxon>
        <taxon>Actinomycetes</taxon>
        <taxon>Kitasatosporales</taxon>
        <taxon>Streptomycetaceae</taxon>
        <taxon>Kitasatospora</taxon>
    </lineage>
</organism>
<dbReference type="PANTHER" id="PTHR37981:SF1">
    <property type="entry name" value="SGNH HYDROLASE-TYPE ESTERASE DOMAIN-CONTAINING PROTEIN"/>
    <property type="match status" value="1"/>
</dbReference>
<dbReference type="RefSeq" id="WP_344468300.1">
    <property type="nucleotide sequence ID" value="NZ_BAAANT010000038.1"/>
</dbReference>
<keyword evidence="4" id="KW-1185">Reference proteome</keyword>
<feature type="chain" id="PRO_5046059050" evidence="1">
    <location>
        <begin position="24"/>
        <end position="266"/>
    </location>
</feature>
<reference evidence="3 4" key="1">
    <citation type="journal article" date="2019" name="Int. J. Syst. Evol. Microbiol.">
        <title>The Global Catalogue of Microorganisms (GCM) 10K type strain sequencing project: providing services to taxonomists for standard genome sequencing and annotation.</title>
        <authorList>
            <consortium name="The Broad Institute Genomics Platform"/>
            <consortium name="The Broad Institute Genome Sequencing Center for Infectious Disease"/>
            <person name="Wu L."/>
            <person name="Ma J."/>
        </authorList>
    </citation>
    <scope>NUCLEOTIDE SEQUENCE [LARGE SCALE GENOMIC DNA]</scope>
    <source>
        <strain evidence="3 4">JCM 14560</strain>
    </source>
</reference>
<dbReference type="Pfam" id="PF13472">
    <property type="entry name" value="Lipase_GDSL_2"/>
    <property type="match status" value="1"/>
</dbReference>
<comment type="caution">
    <text evidence="3">The sequence shown here is derived from an EMBL/GenBank/DDBJ whole genome shotgun (WGS) entry which is preliminary data.</text>
</comment>
<evidence type="ECO:0000313" key="4">
    <source>
        <dbReference type="Proteomes" id="UP001422759"/>
    </source>
</evidence>
<feature type="domain" description="SGNH hydrolase-type esterase" evidence="2">
    <location>
        <begin position="32"/>
        <end position="252"/>
    </location>
</feature>
<dbReference type="Proteomes" id="UP001422759">
    <property type="component" value="Unassembled WGS sequence"/>
</dbReference>